<feature type="transmembrane region" description="Helical" evidence="14">
    <location>
        <begin position="140"/>
        <end position="162"/>
    </location>
</feature>
<sequence length="455" mass="50979">MLIKQYNNIAIWAMSINASIGGFLFGYNVGVFNTCQENVSSTLGWGDNKDLFIALFSALIPVGALLSAVYAGVTANKYGRRKALMFADILGAIAALITIIPYTATFAIGRFLSGIAVGFFSTVPPVYLSEISPPRMSGKIGALTEFQLSIGLVVSYAFGFLLPEDNYSKHPMNYFWMFMFGFQIIMCSIQFFMFLFVFKLDTPYWLKSQNRESDAELLRINLYSDPNPSWLMKNDEINEEKGQSLRQMLKTGKYWHALRLGVMVNFTQEMTGVDMVAFYSTSIFEDLFHSTMLARIFTLLTGVCEFLSVIVVQKLVDRSGRKKLYEIGCLGMGFSLLLAGIFCDLSSAWVVGVVTMVMVYKLFFTLVGTICFLYSGEILNDKLCGVSICVNWLCFTLVTFFAPFMIKYITLAGSFWFFAGVSLLSFIYFKIDMVETKGLSKEQIKGLLMGDKAPS</sequence>
<organism evidence="16 17">
    <name type="scientific">Blepharisma stoltei</name>
    <dbReference type="NCBI Taxonomy" id="1481888"/>
    <lineage>
        <taxon>Eukaryota</taxon>
        <taxon>Sar</taxon>
        <taxon>Alveolata</taxon>
        <taxon>Ciliophora</taxon>
        <taxon>Postciliodesmatophora</taxon>
        <taxon>Heterotrichea</taxon>
        <taxon>Heterotrichida</taxon>
        <taxon>Blepharismidae</taxon>
        <taxon>Blepharisma</taxon>
    </lineage>
</organism>
<feature type="transmembrane region" description="Helical" evidence="14">
    <location>
        <begin position="292"/>
        <end position="312"/>
    </location>
</feature>
<comment type="subunit">
    <text evidence="3">Homodimer.</text>
</comment>
<feature type="transmembrane region" description="Helical" evidence="14">
    <location>
        <begin position="408"/>
        <end position="429"/>
    </location>
</feature>
<comment type="catalytic activity">
    <reaction evidence="11">
        <text>D-glucosamine(out) = D-glucosamine(in)</text>
        <dbReference type="Rhea" id="RHEA:78423"/>
        <dbReference type="ChEBI" id="CHEBI:58723"/>
    </reaction>
    <physiologicalReaction direction="left-to-right" evidence="11">
        <dbReference type="Rhea" id="RHEA:78424"/>
    </physiologicalReaction>
</comment>
<dbReference type="PANTHER" id="PTHR48022">
    <property type="entry name" value="PLASTIDIC GLUCOSE TRANSPORTER 4"/>
    <property type="match status" value="1"/>
</dbReference>
<feature type="transmembrane region" description="Helical" evidence="14">
    <location>
        <begin position="174"/>
        <end position="198"/>
    </location>
</feature>
<feature type="domain" description="Major facilitator superfamily (MFS) profile" evidence="15">
    <location>
        <begin position="14"/>
        <end position="437"/>
    </location>
</feature>
<dbReference type="GO" id="GO:0016020">
    <property type="term" value="C:membrane"/>
    <property type="evidence" value="ECO:0007669"/>
    <property type="project" value="UniProtKB-SubCell"/>
</dbReference>
<dbReference type="PRINTS" id="PR00171">
    <property type="entry name" value="SUGRTRNSPORT"/>
</dbReference>
<evidence type="ECO:0000256" key="8">
    <source>
        <dbReference type="ARBA" id="ARBA00044648"/>
    </source>
</evidence>
<accession>A0AAU9JND5</accession>
<feature type="transmembrane region" description="Helical" evidence="14">
    <location>
        <begin position="83"/>
        <end position="102"/>
    </location>
</feature>
<feature type="transmembrane region" description="Helical" evidence="14">
    <location>
        <begin position="383"/>
        <end position="402"/>
    </location>
</feature>
<keyword evidence="6 14" id="KW-0472">Membrane</keyword>
<keyword evidence="17" id="KW-1185">Reference proteome</keyword>
<evidence type="ECO:0000256" key="11">
    <source>
        <dbReference type="ARBA" id="ARBA00044668"/>
    </source>
</evidence>
<evidence type="ECO:0000256" key="12">
    <source>
        <dbReference type="ARBA" id="ARBA00044710"/>
    </source>
</evidence>
<gene>
    <name evidence="16" type="ORF">BSTOLATCC_MIC46424</name>
</gene>
<evidence type="ECO:0000256" key="13">
    <source>
        <dbReference type="ARBA" id="ARBA00044780"/>
    </source>
</evidence>
<dbReference type="InterPro" id="IPR050360">
    <property type="entry name" value="MFS_Sugar_Transporters"/>
</dbReference>
<dbReference type="PANTHER" id="PTHR48022:SF2">
    <property type="entry name" value="PLASTIDIC GLUCOSE TRANSPORTER 4"/>
    <property type="match status" value="1"/>
</dbReference>
<dbReference type="EMBL" id="CAJZBQ010000046">
    <property type="protein sequence ID" value="CAG9328423.1"/>
    <property type="molecule type" value="Genomic_DNA"/>
</dbReference>
<evidence type="ECO:0000256" key="1">
    <source>
        <dbReference type="ARBA" id="ARBA00004141"/>
    </source>
</evidence>
<dbReference type="InterPro" id="IPR005828">
    <property type="entry name" value="MFS_sugar_transport-like"/>
</dbReference>
<comment type="catalytic activity">
    <reaction evidence="9">
        <text>D-xylose(out) = D-xylose(in)</text>
        <dbReference type="Rhea" id="RHEA:78427"/>
        <dbReference type="ChEBI" id="CHEBI:53455"/>
    </reaction>
    <physiologicalReaction direction="left-to-right" evidence="9">
        <dbReference type="Rhea" id="RHEA:78428"/>
    </physiologicalReaction>
</comment>
<evidence type="ECO:0000256" key="9">
    <source>
        <dbReference type="ARBA" id="ARBA00044656"/>
    </source>
</evidence>
<dbReference type="Gene3D" id="1.20.1250.20">
    <property type="entry name" value="MFS general substrate transporter like domains"/>
    <property type="match status" value="1"/>
</dbReference>
<comment type="catalytic activity">
    <reaction evidence="8">
        <text>D-glucose(out) = D-glucose(in)</text>
        <dbReference type="Rhea" id="RHEA:60376"/>
        <dbReference type="ChEBI" id="CHEBI:4167"/>
    </reaction>
    <physiologicalReaction direction="left-to-right" evidence="8">
        <dbReference type="Rhea" id="RHEA:60377"/>
    </physiologicalReaction>
</comment>
<evidence type="ECO:0000256" key="14">
    <source>
        <dbReference type="SAM" id="Phobius"/>
    </source>
</evidence>
<dbReference type="Pfam" id="PF00083">
    <property type="entry name" value="Sugar_tr"/>
    <property type="match status" value="1"/>
</dbReference>
<evidence type="ECO:0000259" key="15">
    <source>
        <dbReference type="PROSITE" id="PS50850"/>
    </source>
</evidence>
<feature type="transmembrane region" description="Helical" evidence="14">
    <location>
        <begin position="9"/>
        <end position="31"/>
    </location>
</feature>
<dbReference type="SUPFAM" id="SSF103473">
    <property type="entry name" value="MFS general substrate transporter"/>
    <property type="match status" value="1"/>
</dbReference>
<proteinExistence type="inferred from homology"/>
<comment type="catalytic activity">
    <reaction evidence="10">
        <text>D-mannose(out) = D-mannose(in)</text>
        <dbReference type="Rhea" id="RHEA:78391"/>
        <dbReference type="ChEBI" id="CHEBI:4208"/>
    </reaction>
    <physiologicalReaction direction="left-to-right" evidence="10">
        <dbReference type="Rhea" id="RHEA:78392"/>
    </physiologicalReaction>
</comment>
<evidence type="ECO:0000256" key="2">
    <source>
        <dbReference type="ARBA" id="ARBA00010992"/>
    </source>
</evidence>
<keyword evidence="4 14" id="KW-0812">Transmembrane</keyword>
<evidence type="ECO:0000256" key="7">
    <source>
        <dbReference type="ARBA" id="ARBA00044637"/>
    </source>
</evidence>
<evidence type="ECO:0000256" key="3">
    <source>
        <dbReference type="ARBA" id="ARBA00011738"/>
    </source>
</evidence>
<comment type="similarity">
    <text evidence="2">Belongs to the major facilitator superfamily. Sugar transporter (TC 2.A.1.1) family.</text>
</comment>
<feature type="transmembrane region" description="Helical" evidence="14">
    <location>
        <begin position="51"/>
        <end position="71"/>
    </location>
</feature>
<name>A0AAU9JND5_9CILI</name>
<evidence type="ECO:0000256" key="5">
    <source>
        <dbReference type="ARBA" id="ARBA00022989"/>
    </source>
</evidence>
<dbReference type="InterPro" id="IPR003663">
    <property type="entry name" value="Sugar/inositol_transpt"/>
</dbReference>
<dbReference type="Proteomes" id="UP001162131">
    <property type="component" value="Unassembled WGS sequence"/>
</dbReference>
<feature type="transmembrane region" description="Helical" evidence="14">
    <location>
        <begin position="348"/>
        <end position="374"/>
    </location>
</feature>
<comment type="caution">
    <text evidence="16">The sequence shown here is derived from an EMBL/GenBank/DDBJ whole genome shotgun (WGS) entry which is preliminary data.</text>
</comment>
<dbReference type="AlphaFoldDB" id="A0AAU9JND5"/>
<dbReference type="InterPro" id="IPR036259">
    <property type="entry name" value="MFS_trans_sf"/>
</dbReference>
<keyword evidence="5 14" id="KW-1133">Transmembrane helix</keyword>
<comment type="catalytic activity">
    <reaction evidence="12">
        <text>D-fructose(out) = D-fructose(in)</text>
        <dbReference type="Rhea" id="RHEA:60372"/>
        <dbReference type="ChEBI" id="CHEBI:37721"/>
    </reaction>
    <physiologicalReaction direction="left-to-right" evidence="12">
        <dbReference type="Rhea" id="RHEA:60373"/>
    </physiologicalReaction>
</comment>
<evidence type="ECO:0000256" key="10">
    <source>
        <dbReference type="ARBA" id="ARBA00044662"/>
    </source>
</evidence>
<evidence type="ECO:0000313" key="16">
    <source>
        <dbReference type="EMBL" id="CAG9328423.1"/>
    </source>
</evidence>
<dbReference type="PROSITE" id="PS50850">
    <property type="entry name" value="MFS"/>
    <property type="match status" value="1"/>
</dbReference>
<evidence type="ECO:0000256" key="6">
    <source>
        <dbReference type="ARBA" id="ARBA00023136"/>
    </source>
</evidence>
<evidence type="ECO:0000313" key="17">
    <source>
        <dbReference type="Proteomes" id="UP001162131"/>
    </source>
</evidence>
<comment type="subcellular location">
    <subcellularLocation>
        <location evidence="1">Membrane</location>
        <topology evidence="1">Multi-pass membrane protein</topology>
    </subcellularLocation>
</comment>
<comment type="catalytic activity">
    <reaction evidence="7">
        <text>D-galactose(in) = D-galactose(out)</text>
        <dbReference type="Rhea" id="RHEA:34915"/>
        <dbReference type="ChEBI" id="CHEBI:4139"/>
    </reaction>
    <physiologicalReaction direction="right-to-left" evidence="7">
        <dbReference type="Rhea" id="RHEA:34917"/>
    </physiologicalReaction>
</comment>
<protein>
    <recommendedName>
        <fullName evidence="13">Hexose transporter 1</fullName>
    </recommendedName>
</protein>
<dbReference type="GO" id="GO:0005351">
    <property type="term" value="F:carbohydrate:proton symporter activity"/>
    <property type="evidence" value="ECO:0007669"/>
    <property type="project" value="TreeGrafter"/>
</dbReference>
<feature type="transmembrane region" description="Helical" evidence="14">
    <location>
        <begin position="324"/>
        <end position="342"/>
    </location>
</feature>
<evidence type="ECO:0000256" key="4">
    <source>
        <dbReference type="ARBA" id="ARBA00022692"/>
    </source>
</evidence>
<reference evidence="16" key="1">
    <citation type="submission" date="2021-09" db="EMBL/GenBank/DDBJ databases">
        <authorList>
            <consortium name="AG Swart"/>
            <person name="Singh M."/>
            <person name="Singh A."/>
            <person name="Seah K."/>
            <person name="Emmerich C."/>
        </authorList>
    </citation>
    <scope>NUCLEOTIDE SEQUENCE</scope>
    <source>
        <strain evidence="16">ATCC30299</strain>
    </source>
</reference>
<dbReference type="InterPro" id="IPR020846">
    <property type="entry name" value="MFS_dom"/>
</dbReference>